<dbReference type="AlphaFoldDB" id="A0A0J9XJ56"/>
<dbReference type="Proteomes" id="UP000242525">
    <property type="component" value="Unassembled WGS sequence"/>
</dbReference>
<dbReference type="CDD" id="cd04190">
    <property type="entry name" value="Chitin_synth_C"/>
    <property type="match status" value="1"/>
</dbReference>
<feature type="transmembrane region" description="Helical" evidence="11">
    <location>
        <begin position="1077"/>
        <end position="1100"/>
    </location>
</feature>
<evidence type="ECO:0000256" key="4">
    <source>
        <dbReference type="ARBA" id="ARBA00022676"/>
    </source>
</evidence>
<evidence type="ECO:0000256" key="11">
    <source>
        <dbReference type="SAM" id="Phobius"/>
    </source>
</evidence>
<accession>A0A0J9XJ56</accession>
<keyword evidence="4" id="KW-0328">Glycosyltransferase</keyword>
<evidence type="ECO:0000313" key="13">
    <source>
        <dbReference type="EMBL" id="CDO57340.1"/>
    </source>
</evidence>
<dbReference type="GO" id="GO:0004100">
    <property type="term" value="F:chitin synthase activity"/>
    <property type="evidence" value="ECO:0007669"/>
    <property type="project" value="UniProtKB-EC"/>
</dbReference>
<evidence type="ECO:0000313" key="14">
    <source>
        <dbReference type="Proteomes" id="UP000242525"/>
    </source>
</evidence>
<dbReference type="SUPFAM" id="SSF53448">
    <property type="entry name" value="Nucleotide-diphospho-sugar transferases"/>
    <property type="match status" value="1"/>
</dbReference>
<feature type="region of interest" description="Disordered" evidence="10">
    <location>
        <begin position="1156"/>
        <end position="1175"/>
    </location>
</feature>
<evidence type="ECO:0000256" key="8">
    <source>
        <dbReference type="ARBA" id="ARBA00023136"/>
    </source>
</evidence>
<sequence length="1175" mass="133126">MSTTDRKGKKSTLPLNQRIDSVTVFSAASHANNTIPGLSAASNNLSTNNESINIRNIYNSITSGIEHNVNIAHVDGTPMSHTQSTESVVSVSKKVLTRRDRTALQPSDRSYFYTKHAVESSSILVMPSSTGSNPKESLQFTRSNKNNGTRAVPLGRGPLSTPRLPYENSFSSRQLGPVDLNQTTLSMPIRSAANTGKEVTEKEYQDSVKSIPQFELSPKRITAWEVYCNIITFPFFKPVLQMMGLVRPQQQKAWREKIGMLSIILYLTVFVGFFTFGFSSSVCNNTLPRIHFSSIPHDAVVIRGVTFNISGLTHHPPIPQLHQIVRTLHLHGKKKIAFSLSPGSHTTLLDYAGGKDASLLFQPHHTDKSNCNEFILYSNNSHRIVDPHRPAQYYPCVMLNLDGTFVSPLAPDQRYKRFSSKVPSFSIEFRDSCHLSSPSKNYDNALPRIKDVYYSWKDIEDTNRPIVVYLSHVIDLSRLKLLNNVVLQEPLQSIMTNAAKLKGQDISALISANSQSQQAGNCLIELAKIGVIESESVGCITAHIVLYLSMIFIVLIVLVKFVFALYFEWRMSWRLGDGFQNLPFMTTASTLRRACSSVSTTVRKVHCPASKDCNNNKRGLVIDDPIMQKYEPKWTFGLENDPFYTLLLVTCYSESQDGIRNTLDSLATCRYSNDHKLIIVICDGLITGSGNQKSTPDIVLSMMERFIVPEDETLLQSYVAVATGGRRYNTAKAYAGFYKYDDSTMPRAQQVDIPILCIVKHGDTWEREHEGIKSGNRGKRDSQVLLMTFLQKLMFNERMCDLENYMYLLIWQLVGRDVMEYETILMVDADTKIQPDSLGHLIKCMMKDSDIMGLCGETQIINKWESWVTMIQVFEYFISHHLTKSFESVFGGVTCLPGCFSLYRIKAQKGPRGYWVPVLVNPDIVERYGENEVTSLHRKNLLLLGEDRYLSTLMLKTFPTRKQIFIPQAKCETVVPSEFRVLLDQRRRWINSTIHNLLELVVVRDLCGVFCLSMQCVVLIELLGTLTLPAAFAFTVYILVRAIVVRPVPLFPLLMLVLILGLPGVLILVTAHEWKYVLWMFIYLLSLPVWNFVLPLNAFWKFDDFRWGTTRLITTEGGNLRQNQVCSAERDEEHADFDRSRIRNMTFKAWMETQMPEFGPPTPLAPGSSLRKNYT</sequence>
<feature type="transmembrane region" description="Helical" evidence="11">
    <location>
        <begin position="1026"/>
        <end position="1044"/>
    </location>
</feature>
<dbReference type="PANTHER" id="PTHR22914:SF16">
    <property type="entry name" value="CHITIN SYNTHASE 3"/>
    <property type="match status" value="1"/>
</dbReference>
<dbReference type="InterPro" id="IPR004835">
    <property type="entry name" value="Chitin_synth"/>
</dbReference>
<dbReference type="EC" id="2.4.1.16" evidence="2"/>
<feature type="compositionally biased region" description="Polar residues" evidence="10">
    <location>
        <begin position="125"/>
        <end position="149"/>
    </location>
</feature>
<gene>
    <name evidence="13" type="ORF">BN980_GECA20s01385g</name>
</gene>
<dbReference type="InterPro" id="IPR054295">
    <property type="entry name" value="CHS4-like_dom"/>
</dbReference>
<feature type="domain" description="Chitin synthase 4-like" evidence="12">
    <location>
        <begin position="452"/>
        <end position="530"/>
    </location>
</feature>
<feature type="transmembrane region" description="Helical" evidence="11">
    <location>
        <begin position="544"/>
        <end position="567"/>
    </location>
</feature>
<dbReference type="OrthoDB" id="2186317at2759"/>
<keyword evidence="5" id="KW-0808">Transferase</keyword>
<keyword evidence="8 11" id="KW-0472">Membrane</keyword>
<protein>
    <recommendedName>
        <fullName evidence="2">chitin synthase</fullName>
        <ecNumber evidence="2">2.4.1.16</ecNumber>
    </recommendedName>
</protein>
<dbReference type="STRING" id="1173061.A0A0J9XJ56"/>
<keyword evidence="14" id="KW-1185">Reference proteome</keyword>
<comment type="subcellular location">
    <subcellularLocation>
        <location evidence="1">Cell membrane</location>
        <topology evidence="1">Multi-pass membrane protein</topology>
    </subcellularLocation>
</comment>
<evidence type="ECO:0000256" key="5">
    <source>
        <dbReference type="ARBA" id="ARBA00022679"/>
    </source>
</evidence>
<evidence type="ECO:0000259" key="12">
    <source>
        <dbReference type="Pfam" id="PF22997"/>
    </source>
</evidence>
<proteinExistence type="predicted"/>
<dbReference type="PANTHER" id="PTHR22914">
    <property type="entry name" value="CHITIN SYNTHASE"/>
    <property type="match status" value="1"/>
</dbReference>
<evidence type="ECO:0000256" key="1">
    <source>
        <dbReference type="ARBA" id="ARBA00004651"/>
    </source>
</evidence>
<dbReference type="Pfam" id="PF03142">
    <property type="entry name" value="Chitin_synth_2"/>
    <property type="match status" value="1"/>
</dbReference>
<feature type="transmembrane region" description="Helical" evidence="11">
    <location>
        <begin position="1051"/>
        <end position="1071"/>
    </location>
</feature>
<keyword evidence="3" id="KW-1003">Cell membrane</keyword>
<organism evidence="13 14">
    <name type="scientific">Geotrichum candidum</name>
    <name type="common">Oospora lactis</name>
    <name type="synonym">Dipodascus geotrichum</name>
    <dbReference type="NCBI Taxonomy" id="1173061"/>
    <lineage>
        <taxon>Eukaryota</taxon>
        <taxon>Fungi</taxon>
        <taxon>Dikarya</taxon>
        <taxon>Ascomycota</taxon>
        <taxon>Saccharomycotina</taxon>
        <taxon>Dipodascomycetes</taxon>
        <taxon>Dipodascales</taxon>
        <taxon>Dipodascaceae</taxon>
        <taxon>Geotrichum</taxon>
    </lineage>
</organism>
<keyword evidence="9" id="KW-0325">Glycoprotein</keyword>
<evidence type="ECO:0000256" key="6">
    <source>
        <dbReference type="ARBA" id="ARBA00022692"/>
    </source>
</evidence>
<feature type="transmembrane region" description="Helical" evidence="11">
    <location>
        <begin position="258"/>
        <end position="278"/>
    </location>
</feature>
<comment type="caution">
    <text evidence="13">The sequence shown here is derived from an EMBL/GenBank/DDBJ whole genome shotgun (WGS) entry which is preliminary data.</text>
</comment>
<dbReference type="InterPro" id="IPR029044">
    <property type="entry name" value="Nucleotide-diphossugar_trans"/>
</dbReference>
<keyword evidence="7 11" id="KW-1133">Transmembrane helix</keyword>
<evidence type="ECO:0000256" key="9">
    <source>
        <dbReference type="ARBA" id="ARBA00023180"/>
    </source>
</evidence>
<feature type="region of interest" description="Disordered" evidence="10">
    <location>
        <begin position="125"/>
        <end position="159"/>
    </location>
</feature>
<dbReference type="GO" id="GO:0030428">
    <property type="term" value="C:cell septum"/>
    <property type="evidence" value="ECO:0007669"/>
    <property type="project" value="TreeGrafter"/>
</dbReference>
<name>A0A0J9XJ56_GEOCN</name>
<evidence type="ECO:0000256" key="7">
    <source>
        <dbReference type="ARBA" id="ARBA00022989"/>
    </source>
</evidence>
<evidence type="ECO:0000256" key="10">
    <source>
        <dbReference type="SAM" id="MobiDB-lite"/>
    </source>
</evidence>
<keyword evidence="6 11" id="KW-0812">Transmembrane</keyword>
<dbReference type="EMBL" id="CCBN010000020">
    <property type="protein sequence ID" value="CDO57340.1"/>
    <property type="molecule type" value="Genomic_DNA"/>
</dbReference>
<dbReference type="Pfam" id="PF22997">
    <property type="entry name" value="CHS4"/>
    <property type="match status" value="1"/>
</dbReference>
<dbReference type="GO" id="GO:0006031">
    <property type="term" value="P:chitin biosynthetic process"/>
    <property type="evidence" value="ECO:0007669"/>
    <property type="project" value="TreeGrafter"/>
</dbReference>
<evidence type="ECO:0000256" key="3">
    <source>
        <dbReference type="ARBA" id="ARBA00022475"/>
    </source>
</evidence>
<dbReference type="GO" id="GO:0005886">
    <property type="term" value="C:plasma membrane"/>
    <property type="evidence" value="ECO:0007669"/>
    <property type="project" value="UniProtKB-SubCell"/>
</dbReference>
<reference evidence="13" key="1">
    <citation type="submission" date="2014-03" db="EMBL/GenBank/DDBJ databases">
        <authorList>
            <person name="Casaregola S."/>
        </authorList>
    </citation>
    <scope>NUCLEOTIDE SEQUENCE [LARGE SCALE GENOMIC DNA]</scope>
    <source>
        <strain evidence="13">CLIB 918</strain>
    </source>
</reference>
<evidence type="ECO:0000256" key="2">
    <source>
        <dbReference type="ARBA" id="ARBA00012543"/>
    </source>
</evidence>